<evidence type="ECO:0000313" key="3">
    <source>
        <dbReference type="EMBL" id="WAQ98119.1"/>
    </source>
</evidence>
<feature type="region of interest" description="Disordered" evidence="2">
    <location>
        <begin position="123"/>
        <end position="143"/>
    </location>
</feature>
<reference evidence="3" key="1">
    <citation type="submission" date="2022-11" db="EMBL/GenBank/DDBJ databases">
        <title>Centuries of genome instability and evolution in soft-shell clam transmissible cancer (bioRxiv).</title>
        <authorList>
            <person name="Hart S.F.M."/>
            <person name="Yonemitsu M.A."/>
            <person name="Giersch R.M."/>
            <person name="Beal B.F."/>
            <person name="Arriagada G."/>
            <person name="Davis B.W."/>
            <person name="Ostrander E.A."/>
            <person name="Goff S.P."/>
            <person name="Metzger M.J."/>
        </authorList>
    </citation>
    <scope>NUCLEOTIDE SEQUENCE</scope>
    <source>
        <strain evidence="3">MELC-2E11</strain>
        <tissue evidence="3">Siphon/mantle</tissue>
    </source>
</reference>
<organism evidence="3 4">
    <name type="scientific">Mya arenaria</name>
    <name type="common">Soft-shell clam</name>
    <dbReference type="NCBI Taxonomy" id="6604"/>
    <lineage>
        <taxon>Eukaryota</taxon>
        <taxon>Metazoa</taxon>
        <taxon>Spiralia</taxon>
        <taxon>Lophotrochozoa</taxon>
        <taxon>Mollusca</taxon>
        <taxon>Bivalvia</taxon>
        <taxon>Autobranchia</taxon>
        <taxon>Heteroconchia</taxon>
        <taxon>Euheterodonta</taxon>
        <taxon>Imparidentia</taxon>
        <taxon>Neoheterodontei</taxon>
        <taxon>Myida</taxon>
        <taxon>Myoidea</taxon>
        <taxon>Myidae</taxon>
        <taxon>Mya</taxon>
    </lineage>
</organism>
<gene>
    <name evidence="3" type="ORF">MAR_022492</name>
</gene>
<name>A0ABY7DNJ1_MYAAR</name>
<evidence type="ECO:0000256" key="1">
    <source>
        <dbReference type="SAM" id="Coils"/>
    </source>
</evidence>
<feature type="coiled-coil region" evidence="1">
    <location>
        <begin position="162"/>
        <end position="203"/>
    </location>
</feature>
<dbReference type="EMBL" id="CP111014">
    <property type="protein sequence ID" value="WAQ98119.1"/>
    <property type="molecule type" value="Genomic_DNA"/>
</dbReference>
<protein>
    <recommendedName>
        <fullName evidence="5">Mitochondria-eating protein C-terminal domain-containing protein</fullName>
    </recommendedName>
</protein>
<keyword evidence="1" id="KW-0175">Coiled coil</keyword>
<evidence type="ECO:0000256" key="2">
    <source>
        <dbReference type="SAM" id="MobiDB-lite"/>
    </source>
</evidence>
<keyword evidence="4" id="KW-1185">Reference proteome</keyword>
<sequence length="409" mass="47960">MRIKRYVCKCFQGVLFVYKSAKRIWDRGLPLFDYLECFALICCCGRLTKLWKYLNKRYAKSNKPSINKRYAKSNKPSIKSESGLTNFEIVSMQVQLDQKDNEIHDLKENVRKLAQDKRQAEMEKQDALTSKRHVKSDTPTYNWDETEQHPIKFKRGLINFEIDRMQAQLDQKDNEIYDLKKKVRKIAQDKRQAEMEKQDALSKSHLHFAKRNWIPTGRWYFDENLPNSKSLKKAFKDGRKSMVPRLLTEIEKKFNTYLCGFCKNASLQPVLTSGKMKEYVSSCAKLSLLMNASDLPVIVDCPGWVPCTPDYQSEQDEHSGVFEQATVNAEGDESNKNSTSDLKERRDFNKELFKEYTVRGKYVEFFVWPVMYLHENGPVLTKGIAQGTENKMVSDDDHRWMWWKTTNIV</sequence>
<dbReference type="Proteomes" id="UP001164746">
    <property type="component" value="Chromosome 3"/>
</dbReference>
<evidence type="ECO:0008006" key="5">
    <source>
        <dbReference type="Google" id="ProtNLM"/>
    </source>
</evidence>
<proteinExistence type="predicted"/>
<evidence type="ECO:0000313" key="4">
    <source>
        <dbReference type="Proteomes" id="UP001164746"/>
    </source>
</evidence>
<accession>A0ABY7DNJ1</accession>